<dbReference type="AlphaFoldDB" id="A0A656HAC8"/>
<keyword evidence="2" id="KW-1185">Reference proteome</keyword>
<proteinExistence type="predicted"/>
<accession>A0A656HAC8</accession>
<dbReference type="RefSeq" id="WP_002707098.1">
    <property type="nucleotide sequence ID" value="NZ_JH651384.1"/>
</dbReference>
<evidence type="ECO:0000313" key="1">
    <source>
        <dbReference type="EMBL" id="EIJ33143.1"/>
    </source>
</evidence>
<gene>
    <name evidence="1" type="ORF">Thini_0503</name>
</gene>
<evidence type="ECO:0000313" key="2">
    <source>
        <dbReference type="Proteomes" id="UP000005317"/>
    </source>
</evidence>
<dbReference type="Proteomes" id="UP000005317">
    <property type="component" value="Unassembled WGS sequence"/>
</dbReference>
<dbReference type="EMBL" id="JH651384">
    <property type="protein sequence ID" value="EIJ33143.1"/>
    <property type="molecule type" value="Genomic_DNA"/>
</dbReference>
<dbReference type="OrthoDB" id="7055795at2"/>
<sequence>MSSLAEGKYYLFALDYGNRKEERKFVSDVLKNFDPGKLTGCALYINNNPYNLELYFSLNFSEDDEFFESWLSRNYPHKTRAYNLFIDDLFIGAANKSYNVTSYLEPEVLDIMMPSTPGGLFLIADREILNLECISLYTSHQATVNLAIFADELVIHRT</sequence>
<organism evidence="1 2">
    <name type="scientific">Thiothrix nivea (strain ATCC 35100 / DSM 5205 / JP2)</name>
    <dbReference type="NCBI Taxonomy" id="870187"/>
    <lineage>
        <taxon>Bacteria</taxon>
        <taxon>Pseudomonadati</taxon>
        <taxon>Pseudomonadota</taxon>
        <taxon>Gammaproteobacteria</taxon>
        <taxon>Thiotrichales</taxon>
        <taxon>Thiotrichaceae</taxon>
        <taxon>Thiothrix</taxon>
    </lineage>
</organism>
<name>A0A656HAC8_THINJ</name>
<protein>
    <submittedName>
        <fullName evidence="1">Uncharacterized protein</fullName>
    </submittedName>
</protein>
<reference evidence="2" key="1">
    <citation type="journal article" date="2011" name="Stand. Genomic Sci.">
        <title>Genome sequence of the filamentous, gliding Thiothrix nivea neotype strain (JP2(T)).</title>
        <authorList>
            <person name="Lapidus A."/>
            <person name="Nolan M."/>
            <person name="Lucas S."/>
            <person name="Glavina Del Rio T."/>
            <person name="Tice H."/>
            <person name="Cheng J.F."/>
            <person name="Tapia R."/>
            <person name="Han C."/>
            <person name="Goodwin L."/>
            <person name="Pitluck S."/>
            <person name="Liolios K."/>
            <person name="Pagani I."/>
            <person name="Ivanova N."/>
            <person name="Huntemann M."/>
            <person name="Mavromatis K."/>
            <person name="Mikhailova N."/>
            <person name="Pati A."/>
            <person name="Chen A."/>
            <person name="Palaniappan K."/>
            <person name="Land M."/>
            <person name="Brambilla E.M."/>
            <person name="Rohde M."/>
            <person name="Abt B."/>
            <person name="Verbarg S."/>
            <person name="Goker M."/>
            <person name="Bristow J."/>
            <person name="Eisen J.A."/>
            <person name="Markowitz V."/>
            <person name="Hugenholtz P."/>
            <person name="Kyrpides N.C."/>
            <person name="Klenk H.P."/>
            <person name="Woyke T."/>
        </authorList>
    </citation>
    <scope>NUCLEOTIDE SEQUENCE [LARGE SCALE GENOMIC DNA]</scope>
    <source>
        <strain evidence="2">ATCC 35100 / DSM 5205 / JP2</strain>
    </source>
</reference>